<gene>
    <name evidence="7" type="ORF">BK138_09530</name>
</gene>
<dbReference type="Proteomes" id="UP000187172">
    <property type="component" value="Unassembled WGS sequence"/>
</dbReference>
<keyword evidence="2" id="KW-0645">Protease</keyword>
<protein>
    <recommendedName>
        <fullName evidence="6">NlpC/P60 domain-containing protein</fullName>
    </recommendedName>
</protein>
<dbReference type="STRING" id="297318.BK138_09530"/>
<dbReference type="Pfam" id="PF18348">
    <property type="entry name" value="SH3_16"/>
    <property type="match status" value="1"/>
</dbReference>
<dbReference type="InterPro" id="IPR000064">
    <property type="entry name" value="NLP_P60_dom"/>
</dbReference>
<keyword evidence="4" id="KW-0788">Thiol protease</keyword>
<keyword evidence="3" id="KW-0378">Hydrolase</keyword>
<evidence type="ECO:0000313" key="8">
    <source>
        <dbReference type="Proteomes" id="UP000187172"/>
    </source>
</evidence>
<dbReference type="EMBL" id="MRTP01000001">
    <property type="protein sequence ID" value="OMF58723.1"/>
    <property type="molecule type" value="Genomic_DNA"/>
</dbReference>
<dbReference type="SUPFAM" id="SSF54001">
    <property type="entry name" value="Cysteine proteinases"/>
    <property type="match status" value="1"/>
</dbReference>
<evidence type="ECO:0000256" key="1">
    <source>
        <dbReference type="ARBA" id="ARBA00007074"/>
    </source>
</evidence>
<organism evidence="7 8">
    <name type="scientific">Paenibacillus rhizosphaerae</name>
    <dbReference type="NCBI Taxonomy" id="297318"/>
    <lineage>
        <taxon>Bacteria</taxon>
        <taxon>Bacillati</taxon>
        <taxon>Bacillota</taxon>
        <taxon>Bacilli</taxon>
        <taxon>Bacillales</taxon>
        <taxon>Paenibacillaceae</taxon>
        <taxon>Paenibacillus</taxon>
    </lineage>
</organism>
<dbReference type="InterPro" id="IPR038765">
    <property type="entry name" value="Papain-like_cys_pep_sf"/>
</dbReference>
<dbReference type="InterPro" id="IPR051202">
    <property type="entry name" value="Peptidase_C40"/>
</dbReference>
<dbReference type="PROSITE" id="PS51935">
    <property type="entry name" value="NLPC_P60"/>
    <property type="match status" value="1"/>
</dbReference>
<dbReference type="RefSeq" id="WP_076168735.1">
    <property type="nucleotide sequence ID" value="NZ_MRTP01000001.1"/>
</dbReference>
<evidence type="ECO:0000256" key="4">
    <source>
        <dbReference type="ARBA" id="ARBA00022807"/>
    </source>
</evidence>
<dbReference type="AlphaFoldDB" id="A0A1R1F3R6"/>
<reference evidence="7 8" key="1">
    <citation type="submission" date="2016-11" db="EMBL/GenBank/DDBJ databases">
        <title>Paenibacillus species isolates.</title>
        <authorList>
            <person name="Beno S.M."/>
        </authorList>
    </citation>
    <scope>NUCLEOTIDE SEQUENCE [LARGE SCALE GENOMIC DNA]</scope>
    <source>
        <strain evidence="7 8">FSL R5-0378</strain>
    </source>
</reference>
<proteinExistence type="inferred from homology"/>
<dbReference type="PANTHER" id="PTHR47053">
    <property type="entry name" value="MUREIN DD-ENDOPEPTIDASE MEPH-RELATED"/>
    <property type="match status" value="1"/>
</dbReference>
<dbReference type="Gene3D" id="2.30.30.40">
    <property type="entry name" value="SH3 Domains"/>
    <property type="match status" value="1"/>
</dbReference>
<accession>A0A1R1F3R6</accession>
<dbReference type="PANTHER" id="PTHR47053:SF3">
    <property type="entry name" value="GAMMA-D-GLUTAMYL-L-LYSINE DIPEPTIDYL-PEPTIDASE"/>
    <property type="match status" value="1"/>
</dbReference>
<dbReference type="Gene3D" id="3.90.1720.10">
    <property type="entry name" value="endopeptidase domain like (from Nostoc punctiforme)"/>
    <property type="match status" value="1"/>
</dbReference>
<sequence>MADRDDQAVSPAWRVVSVPVATVWTSPSSPRALDAPALAGFAPSEPGSGKREATDPSDSGNPLEMETDPANARGSGIEPWLAAMTVSDKLDLCAANRVQTQALYGTAVLVYEEQDGWSRVAIPGQISPKDENGYPGWIPTEQLLPLSEEKAHRLLDSGGNVPGAAAAPASAIVTAPTTDLELLSSSAKLRISFLTRLPLATEEERGTVPEVEPGDGVQAVKGLQAETVAGPAAGAFPQAGSVPRDGVGAGADYRGDAFVVVQTPHGLARIRRADVQVVAEPGEYPGSRADEQNRGKAIVAQAKRFLGLPYLWGGMSAWGYDCSGFAHSMHLACGIVIPRDASVQALHGASIPPEELQPGDLLFFAYEQGKGRVHHVGIYAGDGHMIHSPDSASSVELIPLKGYKLADEHCVSRRYWT</sequence>
<evidence type="ECO:0000256" key="3">
    <source>
        <dbReference type="ARBA" id="ARBA00022801"/>
    </source>
</evidence>
<comment type="similarity">
    <text evidence="1">Belongs to the peptidase C40 family.</text>
</comment>
<dbReference type="GO" id="GO:0006508">
    <property type="term" value="P:proteolysis"/>
    <property type="evidence" value="ECO:0007669"/>
    <property type="project" value="UniProtKB-KW"/>
</dbReference>
<feature type="domain" description="NlpC/P60" evidence="6">
    <location>
        <begin position="292"/>
        <end position="417"/>
    </location>
</feature>
<dbReference type="InterPro" id="IPR041382">
    <property type="entry name" value="SH3_16"/>
</dbReference>
<evidence type="ECO:0000256" key="5">
    <source>
        <dbReference type="SAM" id="MobiDB-lite"/>
    </source>
</evidence>
<dbReference type="Pfam" id="PF00877">
    <property type="entry name" value="NLPC_P60"/>
    <property type="match status" value="1"/>
</dbReference>
<name>A0A1R1F3R6_9BACL</name>
<evidence type="ECO:0000256" key="2">
    <source>
        <dbReference type="ARBA" id="ARBA00022670"/>
    </source>
</evidence>
<comment type="caution">
    <text evidence="7">The sequence shown here is derived from an EMBL/GenBank/DDBJ whole genome shotgun (WGS) entry which is preliminary data.</text>
</comment>
<evidence type="ECO:0000259" key="6">
    <source>
        <dbReference type="PROSITE" id="PS51935"/>
    </source>
</evidence>
<feature type="region of interest" description="Disordered" evidence="5">
    <location>
        <begin position="25"/>
        <end position="72"/>
    </location>
</feature>
<evidence type="ECO:0000313" key="7">
    <source>
        <dbReference type="EMBL" id="OMF58723.1"/>
    </source>
</evidence>
<keyword evidence="8" id="KW-1185">Reference proteome</keyword>
<dbReference type="GO" id="GO:0008234">
    <property type="term" value="F:cysteine-type peptidase activity"/>
    <property type="evidence" value="ECO:0007669"/>
    <property type="project" value="UniProtKB-KW"/>
</dbReference>